<feature type="region of interest" description="Disordered" evidence="1">
    <location>
        <begin position="332"/>
        <end position="355"/>
    </location>
</feature>
<keyword evidence="2" id="KW-0812">Transmembrane</keyword>
<reference evidence="3 4" key="1">
    <citation type="submission" date="2012-11" db="EMBL/GenBank/DDBJ databases">
        <title>FINISHED of Natronococcus occultus SP4, DSM 3396.</title>
        <authorList>
            <consortium name="DOE Joint Genome Institute"/>
            <person name="Eisen J."/>
            <person name="Huntemann M."/>
            <person name="Wei C.-L."/>
            <person name="Han J."/>
            <person name="Detter J.C."/>
            <person name="Han C."/>
            <person name="Tapia R."/>
            <person name="Chen A."/>
            <person name="Kyrpides N."/>
            <person name="Mavromatis K."/>
            <person name="Markowitz V."/>
            <person name="Szeto E."/>
            <person name="Ivanova N."/>
            <person name="Mikhailova N."/>
            <person name="Ovchinnikova G."/>
            <person name="Pagani I."/>
            <person name="Pati A."/>
            <person name="Goodwin L."/>
            <person name="Nordberg H.P."/>
            <person name="Cantor M.N."/>
            <person name="Hua S.X."/>
            <person name="Woyke T."/>
            <person name="Eisen J."/>
            <person name="Klenk H.-P."/>
            <person name="Klenk H.-P."/>
        </authorList>
    </citation>
    <scope>NUCLEOTIDE SEQUENCE [LARGE SCALE GENOMIC DNA]</scope>
    <source>
        <strain evidence="3 4">SP4</strain>
    </source>
</reference>
<accession>L0JTM8</accession>
<dbReference type="Proteomes" id="UP000010878">
    <property type="component" value="Chromosome"/>
</dbReference>
<dbReference type="InterPro" id="IPR058278">
    <property type="entry name" value="DUF7972"/>
</dbReference>
<dbReference type="AlphaFoldDB" id="L0JTM8"/>
<evidence type="ECO:0000256" key="2">
    <source>
        <dbReference type="SAM" id="Phobius"/>
    </source>
</evidence>
<dbReference type="GeneID" id="14405492"/>
<evidence type="ECO:0000313" key="4">
    <source>
        <dbReference type="Proteomes" id="UP000010878"/>
    </source>
</evidence>
<evidence type="ECO:0000313" key="3">
    <source>
        <dbReference type="EMBL" id="AGB36327.1"/>
    </source>
</evidence>
<dbReference type="HOGENOM" id="CLU_061327_0_0_2"/>
<gene>
    <name evidence="3" type="ORF">Natoc_0464</name>
</gene>
<dbReference type="KEGG" id="nou:Natoc_0464"/>
<keyword evidence="4" id="KW-1185">Reference proteome</keyword>
<protein>
    <submittedName>
        <fullName evidence="3">Uncharacterized protein</fullName>
    </submittedName>
</protein>
<proteinExistence type="predicted"/>
<keyword evidence="2" id="KW-1133">Transmembrane helix</keyword>
<feature type="transmembrane region" description="Helical" evidence="2">
    <location>
        <begin position="295"/>
        <end position="316"/>
    </location>
</feature>
<dbReference type="eggNOG" id="arCOG08131">
    <property type="taxonomic scope" value="Archaea"/>
</dbReference>
<name>L0JTM8_9EURY</name>
<dbReference type="STRING" id="694430.Natoc_0464"/>
<dbReference type="EMBL" id="CP003929">
    <property type="protein sequence ID" value="AGB36327.1"/>
    <property type="molecule type" value="Genomic_DNA"/>
</dbReference>
<dbReference type="Pfam" id="PF25927">
    <property type="entry name" value="DUF7972"/>
    <property type="match status" value="1"/>
</dbReference>
<evidence type="ECO:0000256" key="1">
    <source>
        <dbReference type="SAM" id="MobiDB-lite"/>
    </source>
</evidence>
<feature type="transmembrane region" description="Helical" evidence="2">
    <location>
        <begin position="76"/>
        <end position="95"/>
    </location>
</feature>
<keyword evidence="2" id="KW-0472">Membrane</keyword>
<dbReference type="RefSeq" id="WP_015319783.1">
    <property type="nucleotide sequence ID" value="NC_019974.1"/>
</dbReference>
<dbReference type="OrthoDB" id="265845at2157"/>
<feature type="transmembrane region" description="Helical" evidence="2">
    <location>
        <begin position="38"/>
        <end position="64"/>
    </location>
</feature>
<feature type="transmembrane region" description="Helical" evidence="2">
    <location>
        <begin position="261"/>
        <end position="283"/>
    </location>
</feature>
<sequence length="355" mass="38284">MGGADADETLESYGTTVDKRERPLYAILDWILLRGDRLFIAVALTLVAFLLLLTGRVLGVVSFVSDDSLTRLVDGMIAGTISVTTLVVTVNQLILSRQFQSTGEFRDRVTGVMEFREDVEASTGVAAAPAAPSGQFALLVDEIEARANRLGETVADAPDGAARERVEAFVASVRADTDRASETLDRARFESPTVLTAAIAYDDAWQTYAAGFLRDRHDDELSADAREALDELVDAIELFATAREHFKTTYLQRELTRLSQLTILFGIPAVVAALLLGLLYGGIGGPTISHTYAPFVASGLIAIVFSPVALLSAYVLRAAAIAYRTTSIGPMLPQKGPDEGPFEVDHETDLDERAD</sequence>
<organism evidence="3 4">
    <name type="scientific">Natronococcus occultus SP4</name>
    <dbReference type="NCBI Taxonomy" id="694430"/>
    <lineage>
        <taxon>Archaea</taxon>
        <taxon>Methanobacteriati</taxon>
        <taxon>Methanobacteriota</taxon>
        <taxon>Stenosarchaea group</taxon>
        <taxon>Halobacteria</taxon>
        <taxon>Halobacteriales</taxon>
        <taxon>Natrialbaceae</taxon>
        <taxon>Natronococcus</taxon>
    </lineage>
</organism>
<feature type="compositionally biased region" description="Basic and acidic residues" evidence="1">
    <location>
        <begin position="343"/>
        <end position="355"/>
    </location>
</feature>